<dbReference type="Pfam" id="PF01073">
    <property type="entry name" value="3Beta_HSD"/>
    <property type="match status" value="1"/>
</dbReference>
<proteinExistence type="predicted"/>
<name>A0A2C5YT19_9HYPO</name>
<dbReference type="GO" id="GO:0006694">
    <property type="term" value="P:steroid biosynthetic process"/>
    <property type="evidence" value="ECO:0007669"/>
    <property type="project" value="InterPro"/>
</dbReference>
<dbReference type="InterPro" id="IPR002225">
    <property type="entry name" value="3Beta_OHSteriod_DH/Estase"/>
</dbReference>
<dbReference type="InterPro" id="IPR051783">
    <property type="entry name" value="NAD(P)-dependent_oxidoreduct"/>
</dbReference>
<dbReference type="Proteomes" id="UP000224854">
    <property type="component" value="Unassembled WGS sequence"/>
</dbReference>
<keyword evidence="4" id="KW-1185">Reference proteome</keyword>
<dbReference type="PANTHER" id="PTHR48079:SF6">
    <property type="entry name" value="NAD(P)-BINDING DOMAIN-CONTAINING PROTEIN-RELATED"/>
    <property type="match status" value="1"/>
</dbReference>
<protein>
    <recommendedName>
        <fullName evidence="2">3-beta hydroxysteroid dehydrogenase/isomerase domain-containing protein</fullName>
    </recommendedName>
</protein>
<dbReference type="GO" id="GO:0016616">
    <property type="term" value="F:oxidoreductase activity, acting on the CH-OH group of donors, NAD or NADP as acceptor"/>
    <property type="evidence" value="ECO:0007669"/>
    <property type="project" value="InterPro"/>
</dbReference>
<reference evidence="3 4" key="1">
    <citation type="submission" date="2017-06" db="EMBL/GenBank/DDBJ databases">
        <title>Ant-infecting Ophiocordyceps genomes reveal a high diversity of potential behavioral manipulation genes and a possible major role for enterotoxins.</title>
        <authorList>
            <person name="De Bekker C."/>
            <person name="Evans H.C."/>
            <person name="Brachmann A."/>
            <person name="Hughes D.P."/>
        </authorList>
    </citation>
    <scope>NUCLEOTIDE SEQUENCE [LARGE SCALE GENOMIC DNA]</scope>
    <source>
        <strain evidence="3 4">1348a</strain>
    </source>
</reference>
<dbReference type="SUPFAM" id="SSF51735">
    <property type="entry name" value="NAD(P)-binding Rossmann-fold domains"/>
    <property type="match status" value="1"/>
</dbReference>
<evidence type="ECO:0000256" key="1">
    <source>
        <dbReference type="SAM" id="Phobius"/>
    </source>
</evidence>
<dbReference type="GO" id="GO:0004029">
    <property type="term" value="F:aldehyde dehydrogenase (NAD+) activity"/>
    <property type="evidence" value="ECO:0007669"/>
    <property type="project" value="TreeGrafter"/>
</dbReference>
<keyword evidence="1" id="KW-0472">Membrane</keyword>
<accession>A0A2C5YT19</accession>
<evidence type="ECO:0000313" key="4">
    <source>
        <dbReference type="Proteomes" id="UP000224854"/>
    </source>
</evidence>
<dbReference type="PANTHER" id="PTHR48079">
    <property type="entry name" value="PROTEIN YEEZ"/>
    <property type="match status" value="1"/>
</dbReference>
<dbReference type="Gene3D" id="3.40.50.720">
    <property type="entry name" value="NAD(P)-binding Rossmann-like Domain"/>
    <property type="match status" value="1"/>
</dbReference>
<dbReference type="OrthoDB" id="10058185at2759"/>
<organism evidence="3 4">
    <name type="scientific">Ophiocordyceps australis</name>
    <dbReference type="NCBI Taxonomy" id="1399860"/>
    <lineage>
        <taxon>Eukaryota</taxon>
        <taxon>Fungi</taxon>
        <taxon>Dikarya</taxon>
        <taxon>Ascomycota</taxon>
        <taxon>Pezizomycotina</taxon>
        <taxon>Sordariomycetes</taxon>
        <taxon>Hypocreomycetidae</taxon>
        <taxon>Hypocreales</taxon>
        <taxon>Ophiocordycipitaceae</taxon>
        <taxon>Ophiocordyceps</taxon>
    </lineage>
</organism>
<keyword evidence="1" id="KW-0812">Transmembrane</keyword>
<evidence type="ECO:0000313" key="3">
    <source>
        <dbReference type="EMBL" id="PHH70876.1"/>
    </source>
</evidence>
<dbReference type="InterPro" id="IPR036291">
    <property type="entry name" value="NAD(P)-bd_dom_sf"/>
</dbReference>
<dbReference type="GO" id="GO:0005737">
    <property type="term" value="C:cytoplasm"/>
    <property type="evidence" value="ECO:0007669"/>
    <property type="project" value="TreeGrafter"/>
</dbReference>
<keyword evidence="1" id="KW-1133">Transmembrane helix</keyword>
<dbReference type="AlphaFoldDB" id="A0A2C5YT19"/>
<feature type="transmembrane region" description="Helical" evidence="1">
    <location>
        <begin position="288"/>
        <end position="309"/>
    </location>
</feature>
<dbReference type="EMBL" id="NJEU01000746">
    <property type="protein sequence ID" value="PHH70876.1"/>
    <property type="molecule type" value="Genomic_DNA"/>
</dbReference>
<evidence type="ECO:0000259" key="2">
    <source>
        <dbReference type="Pfam" id="PF01073"/>
    </source>
</evidence>
<feature type="domain" description="3-beta hydroxysteroid dehydrogenase/isomerase" evidence="2">
    <location>
        <begin position="13"/>
        <end position="280"/>
    </location>
</feature>
<gene>
    <name evidence="3" type="ORF">CDD82_6867</name>
</gene>
<sequence length="367" mass="40307">MESDSTMSLSPVLVTGGCGFIGFHLVQALVASDPNCRVHVLDIQTDINRVHGVTYHTGDVSSLRQVKDAFAAAAPKTVFHMACPKATSQLPEAEYRKACITGTQNTLQAAGDAAVQAFVFTATSSLIHDHKSDMFDGDESWPILKYPDQTCSYSLAKVEAEYEIRAANRRYGGMLTASIWPATAFGPRDSVFTVKVLDSARAGRANIQIGPGTNLYNVTYVSNVADVHILAAQALVRAYAKPPLPRQERIEGEAFIVTNDETVNFWDFQRAIAASAGYPVKPKDIRVVPIWLAMLLAGIGEWITWALTLGRRKPAYSRWALRLTTINRTLKCDKAKRLLGYKPKISIDQGLAISGQWYKNKGDVKKD</sequence>
<comment type="caution">
    <text evidence="3">The sequence shown here is derived from an EMBL/GenBank/DDBJ whole genome shotgun (WGS) entry which is preliminary data.</text>
</comment>